<name>A0A914RBG3_PAREQ</name>
<dbReference type="WBParaSite" id="PEQ_0000361601-mRNA-1">
    <property type="protein sequence ID" value="PEQ_0000361601-mRNA-1"/>
    <property type="gene ID" value="PEQ_0000361601"/>
</dbReference>
<evidence type="ECO:0000259" key="1">
    <source>
        <dbReference type="Pfam" id="PF02210"/>
    </source>
</evidence>
<dbReference type="CDD" id="cd00110">
    <property type="entry name" value="LamG"/>
    <property type="match status" value="1"/>
</dbReference>
<evidence type="ECO:0000313" key="2">
    <source>
        <dbReference type="Proteomes" id="UP000887564"/>
    </source>
</evidence>
<sequence length="78" mass="8639">SHWTVGGGAEAVSFVPPSSSALCDGHWHHIKLYKTKNLVTLTVDGKSKLHIMKKGKKTDTNTKDPLYLVVYRKSSSTR</sequence>
<dbReference type="InterPro" id="IPR013320">
    <property type="entry name" value="ConA-like_dom_sf"/>
</dbReference>
<proteinExistence type="predicted"/>
<protein>
    <submittedName>
        <fullName evidence="3">Laminin G domain-containing protein</fullName>
    </submittedName>
</protein>
<keyword evidence="2" id="KW-1185">Reference proteome</keyword>
<dbReference type="AlphaFoldDB" id="A0A914RBG3"/>
<dbReference type="Proteomes" id="UP000887564">
    <property type="component" value="Unplaced"/>
</dbReference>
<organism evidence="2 3">
    <name type="scientific">Parascaris equorum</name>
    <name type="common">Equine roundworm</name>
    <dbReference type="NCBI Taxonomy" id="6256"/>
    <lineage>
        <taxon>Eukaryota</taxon>
        <taxon>Metazoa</taxon>
        <taxon>Ecdysozoa</taxon>
        <taxon>Nematoda</taxon>
        <taxon>Chromadorea</taxon>
        <taxon>Rhabditida</taxon>
        <taxon>Spirurina</taxon>
        <taxon>Ascaridomorpha</taxon>
        <taxon>Ascaridoidea</taxon>
        <taxon>Ascarididae</taxon>
        <taxon>Parascaris</taxon>
    </lineage>
</organism>
<feature type="domain" description="Laminin G" evidence="1">
    <location>
        <begin position="7"/>
        <end position="68"/>
    </location>
</feature>
<dbReference type="SUPFAM" id="SSF49899">
    <property type="entry name" value="Concanavalin A-like lectins/glucanases"/>
    <property type="match status" value="1"/>
</dbReference>
<dbReference type="InterPro" id="IPR001791">
    <property type="entry name" value="Laminin_G"/>
</dbReference>
<dbReference type="Gene3D" id="2.60.120.200">
    <property type="match status" value="1"/>
</dbReference>
<evidence type="ECO:0000313" key="3">
    <source>
        <dbReference type="WBParaSite" id="PEQ_0000361601-mRNA-1"/>
    </source>
</evidence>
<dbReference type="Pfam" id="PF02210">
    <property type="entry name" value="Laminin_G_2"/>
    <property type="match status" value="1"/>
</dbReference>
<accession>A0A914RBG3</accession>
<reference evidence="3" key="1">
    <citation type="submission" date="2022-11" db="UniProtKB">
        <authorList>
            <consortium name="WormBaseParasite"/>
        </authorList>
    </citation>
    <scope>IDENTIFICATION</scope>
</reference>